<evidence type="ECO:0000259" key="9">
    <source>
        <dbReference type="Pfam" id="PF04290"/>
    </source>
</evidence>
<feature type="transmembrane region" description="Helical" evidence="8">
    <location>
        <begin position="163"/>
        <end position="182"/>
    </location>
</feature>
<evidence type="ECO:0000256" key="1">
    <source>
        <dbReference type="ARBA" id="ARBA00004429"/>
    </source>
</evidence>
<keyword evidence="3" id="KW-1003">Cell membrane</keyword>
<evidence type="ECO:0000256" key="8">
    <source>
        <dbReference type="SAM" id="Phobius"/>
    </source>
</evidence>
<dbReference type="Pfam" id="PF04290">
    <property type="entry name" value="DctQ"/>
    <property type="match status" value="1"/>
</dbReference>
<dbReference type="EMBL" id="VSSQ01008664">
    <property type="protein sequence ID" value="MPM39501.1"/>
    <property type="molecule type" value="Genomic_DNA"/>
</dbReference>
<accession>A0A644ZI53</accession>
<comment type="subcellular location">
    <subcellularLocation>
        <location evidence="1">Cell inner membrane</location>
        <topology evidence="1">Multi-pass membrane protein</topology>
    </subcellularLocation>
</comment>
<feature type="domain" description="Tripartite ATP-independent periplasmic transporters DctQ component" evidence="9">
    <location>
        <begin position="59"/>
        <end position="190"/>
    </location>
</feature>
<keyword evidence="7 8" id="KW-0472">Membrane</keyword>
<feature type="transmembrane region" description="Helical" evidence="8">
    <location>
        <begin position="85"/>
        <end position="101"/>
    </location>
</feature>
<keyword evidence="5 8" id="KW-0812">Transmembrane</keyword>
<evidence type="ECO:0000256" key="2">
    <source>
        <dbReference type="ARBA" id="ARBA00022448"/>
    </source>
</evidence>
<feature type="transmembrane region" description="Helical" evidence="8">
    <location>
        <begin position="122"/>
        <end position="143"/>
    </location>
</feature>
<gene>
    <name evidence="10" type="ORF">SDC9_86135</name>
</gene>
<dbReference type="AlphaFoldDB" id="A0A644ZI53"/>
<keyword evidence="4" id="KW-0997">Cell inner membrane</keyword>
<evidence type="ECO:0000256" key="3">
    <source>
        <dbReference type="ARBA" id="ARBA00022475"/>
    </source>
</evidence>
<dbReference type="GO" id="GO:0005886">
    <property type="term" value="C:plasma membrane"/>
    <property type="evidence" value="ECO:0007669"/>
    <property type="project" value="UniProtKB-SubCell"/>
</dbReference>
<comment type="caution">
    <text evidence="10">The sequence shown here is derived from an EMBL/GenBank/DDBJ whole genome shotgun (WGS) entry which is preliminary data.</text>
</comment>
<evidence type="ECO:0000256" key="5">
    <source>
        <dbReference type="ARBA" id="ARBA00022692"/>
    </source>
</evidence>
<dbReference type="PANTHER" id="PTHR35011">
    <property type="entry name" value="2,3-DIKETO-L-GULONATE TRAP TRANSPORTER SMALL PERMEASE PROTEIN YIAM"/>
    <property type="match status" value="1"/>
</dbReference>
<keyword evidence="6 8" id="KW-1133">Transmembrane helix</keyword>
<sequence>MRLPGGDFLPPGPRGGFLFSFQEKWGILLVFFQKGLSDMAKKIFDHFEEILGSLILMVMAVITFANVITRYFIFQALAFTEEVTINLFVWLVMLGTAIAFKKGTNLSMTFIYDLLPRKGKKVCFFIGTIMSLVFFALLAYLGYLEVVDEIDLEVTTESLAIPVYYYTIALPVFSVLIFVRIVQAALATIRRNEY</sequence>
<feature type="transmembrane region" description="Helical" evidence="8">
    <location>
        <begin position="50"/>
        <end position="73"/>
    </location>
</feature>
<reference evidence="10" key="1">
    <citation type="submission" date="2019-08" db="EMBL/GenBank/DDBJ databases">
        <authorList>
            <person name="Kucharzyk K."/>
            <person name="Murdoch R.W."/>
            <person name="Higgins S."/>
            <person name="Loffler F."/>
        </authorList>
    </citation>
    <scope>NUCLEOTIDE SEQUENCE</scope>
</reference>
<protein>
    <recommendedName>
        <fullName evidence="9">Tripartite ATP-independent periplasmic transporters DctQ component domain-containing protein</fullName>
    </recommendedName>
</protein>
<evidence type="ECO:0000256" key="4">
    <source>
        <dbReference type="ARBA" id="ARBA00022519"/>
    </source>
</evidence>
<name>A0A644ZI53_9ZZZZ</name>
<proteinExistence type="predicted"/>
<dbReference type="InterPro" id="IPR055348">
    <property type="entry name" value="DctQ"/>
</dbReference>
<evidence type="ECO:0000313" key="10">
    <source>
        <dbReference type="EMBL" id="MPM39501.1"/>
    </source>
</evidence>
<organism evidence="10">
    <name type="scientific">bioreactor metagenome</name>
    <dbReference type="NCBI Taxonomy" id="1076179"/>
    <lineage>
        <taxon>unclassified sequences</taxon>
        <taxon>metagenomes</taxon>
        <taxon>ecological metagenomes</taxon>
    </lineage>
</organism>
<dbReference type="InterPro" id="IPR007387">
    <property type="entry name" value="TRAP_DctQ"/>
</dbReference>
<keyword evidence="2" id="KW-0813">Transport</keyword>
<evidence type="ECO:0000256" key="6">
    <source>
        <dbReference type="ARBA" id="ARBA00022989"/>
    </source>
</evidence>
<evidence type="ECO:0000256" key="7">
    <source>
        <dbReference type="ARBA" id="ARBA00023136"/>
    </source>
</evidence>